<feature type="region of interest" description="Disordered" evidence="1">
    <location>
        <begin position="1"/>
        <end position="24"/>
    </location>
</feature>
<sequence>MNKKLPRNRHDDGTKFTPSPKKKKSLFDAFKEPVVQLVLEPQLQITGNSELYIEGCKAILEYDDMMVKLVVGKKELLITGKDLSVSGYTESSITVKGAFQTLEWN</sequence>
<protein>
    <submittedName>
        <fullName evidence="2">YabP/YqfC family sporulation protein</fullName>
    </submittedName>
</protein>
<gene>
    <name evidence="2" type="ORF">H8710_11205</name>
</gene>
<reference evidence="2" key="1">
    <citation type="submission" date="2020-08" db="EMBL/GenBank/DDBJ databases">
        <title>Genome public.</title>
        <authorList>
            <person name="Liu C."/>
            <person name="Sun Q."/>
        </authorList>
    </citation>
    <scope>NUCLEOTIDE SEQUENCE</scope>
    <source>
        <strain evidence="2">NSJ-33</strain>
    </source>
</reference>
<dbReference type="EMBL" id="JACRSV010000004">
    <property type="protein sequence ID" value="MBC8560630.1"/>
    <property type="molecule type" value="Genomic_DNA"/>
</dbReference>
<dbReference type="Proteomes" id="UP000610760">
    <property type="component" value="Unassembled WGS sequence"/>
</dbReference>
<comment type="caution">
    <text evidence="2">The sequence shown here is derived from an EMBL/GenBank/DDBJ whole genome shotgun (WGS) entry which is preliminary data.</text>
</comment>
<dbReference type="RefSeq" id="WP_249295752.1">
    <property type="nucleotide sequence ID" value="NZ_JACRSV010000004.1"/>
</dbReference>
<organism evidence="2 3">
    <name type="scientific">Fumia xinanensis</name>
    <dbReference type="NCBI Taxonomy" id="2763659"/>
    <lineage>
        <taxon>Bacteria</taxon>
        <taxon>Bacillati</taxon>
        <taxon>Bacillota</taxon>
        <taxon>Clostridia</taxon>
        <taxon>Eubacteriales</taxon>
        <taxon>Oscillospiraceae</taxon>
        <taxon>Fumia</taxon>
    </lineage>
</organism>
<accession>A0A926E6W9</accession>
<evidence type="ECO:0000313" key="2">
    <source>
        <dbReference type="EMBL" id="MBC8560630.1"/>
    </source>
</evidence>
<evidence type="ECO:0000313" key="3">
    <source>
        <dbReference type="Proteomes" id="UP000610760"/>
    </source>
</evidence>
<dbReference type="AlphaFoldDB" id="A0A926E6W9"/>
<keyword evidence="3" id="KW-1185">Reference proteome</keyword>
<proteinExistence type="predicted"/>
<dbReference type="Pfam" id="PF07873">
    <property type="entry name" value="YabP"/>
    <property type="match status" value="1"/>
</dbReference>
<evidence type="ECO:0000256" key="1">
    <source>
        <dbReference type="SAM" id="MobiDB-lite"/>
    </source>
</evidence>
<name>A0A926E6W9_9FIRM</name>
<dbReference type="InterPro" id="IPR022476">
    <property type="entry name" value="Spore_YabP/YqfC"/>
</dbReference>